<dbReference type="AlphaFoldDB" id="A0A4Y2BL34"/>
<dbReference type="OrthoDB" id="47179at2759"/>
<evidence type="ECO:0000256" key="8">
    <source>
        <dbReference type="SAM" id="Coils"/>
    </source>
</evidence>
<dbReference type="InterPro" id="IPR025834">
    <property type="entry name" value="TopoI_C_dom"/>
</dbReference>
<dbReference type="PRINTS" id="PR00416">
    <property type="entry name" value="EUTPISMRASEI"/>
</dbReference>
<evidence type="ECO:0000256" key="7">
    <source>
        <dbReference type="RuleBase" id="RU365101"/>
    </source>
</evidence>
<evidence type="ECO:0000313" key="10">
    <source>
        <dbReference type="EMBL" id="GBL92095.1"/>
    </source>
</evidence>
<dbReference type="InterPro" id="IPR011010">
    <property type="entry name" value="DNA_brk_join_enz"/>
</dbReference>
<dbReference type="InterPro" id="IPR018521">
    <property type="entry name" value="TopoIB_AS"/>
</dbReference>
<keyword evidence="11" id="KW-1185">Reference proteome</keyword>
<dbReference type="InterPro" id="IPR014727">
    <property type="entry name" value="TopoI_cat_a/b-sub_euk"/>
</dbReference>
<dbReference type="SUPFAM" id="SSF46596">
    <property type="entry name" value="Eukaryotic DNA topoisomerase I, dispensable insert domain"/>
    <property type="match status" value="1"/>
</dbReference>
<dbReference type="EMBL" id="BGPR01000083">
    <property type="protein sequence ID" value="GBL92095.1"/>
    <property type="molecule type" value="Genomic_DNA"/>
</dbReference>
<sequence length="305" mass="35605">MRSKTTPQEDFAKFEFARLLKRNIKYVRREYKKKLTSQNIVDREKATAVYLIDKLSLRAGNEKDAGTADTVGCCSLRVEHVTLDKEKDGQDFVVSFDFLGKDSIRYINSVPVEKQVFKNLKLFMENKQPGDDLFDSLNTTLLNKYLNDLVQCLTAKGFRTYNAFNTLQEQLDLLTKEDMSIPEKILAYNRANREVAILCNHQRAVLKGFSKSMENLKAKIDEKRYRIKNMKKKLEKQLKKLELQATDKEENKNLSLGTSKLNYLDPRIGVAWCKKWDIPVEKIFNKTQRDKFRWAIEMGGPEYKF</sequence>
<organism evidence="10 11">
    <name type="scientific">Araneus ventricosus</name>
    <name type="common">Orbweaver spider</name>
    <name type="synonym">Epeira ventricosa</name>
    <dbReference type="NCBI Taxonomy" id="182803"/>
    <lineage>
        <taxon>Eukaryota</taxon>
        <taxon>Metazoa</taxon>
        <taxon>Ecdysozoa</taxon>
        <taxon>Arthropoda</taxon>
        <taxon>Chelicerata</taxon>
        <taxon>Arachnida</taxon>
        <taxon>Araneae</taxon>
        <taxon>Araneomorphae</taxon>
        <taxon>Entelegynae</taxon>
        <taxon>Araneoidea</taxon>
        <taxon>Araneidae</taxon>
        <taxon>Araneus</taxon>
    </lineage>
</organism>
<dbReference type="PANTHER" id="PTHR10290">
    <property type="entry name" value="DNA TOPOISOMERASE I"/>
    <property type="match status" value="1"/>
</dbReference>
<dbReference type="Pfam" id="PF01028">
    <property type="entry name" value="Topoisom_I"/>
    <property type="match status" value="1"/>
</dbReference>
<comment type="function">
    <text evidence="7">Releases the supercoiling and torsional tension of DNA introduced during the DNA replication and transcription by transiently cleaving and rejoining one strand of the DNA duplex. Introduces a single-strand break via transesterification at the specific target site 5'-[CT]CCTTp site in duplex DNA. The scissile phosphodiester is attacked by the catalytic tyrosine of the enzyme, resulting in the formation of a DNA-(3'-phosphotyrosyl)-enzyme intermediate and the expulsion of a 5'-OH DNA strand. The free DNA strand then undergoes passage around the unbroken strand thus removing DNA supercoils. Finally, in the religation step, the DNA 5'-OH attacks the covalent intermediate to expel the active-site tyrosine and restore the DNA phosphodiester backbone.</text>
</comment>
<comment type="caution">
    <text evidence="10">The sequence shown here is derived from an EMBL/GenBank/DDBJ whole genome shotgun (WGS) entry which is preliminary data.</text>
</comment>
<dbReference type="PROSITE" id="PS52038">
    <property type="entry name" value="TOPO_IB_2"/>
    <property type="match status" value="1"/>
</dbReference>
<dbReference type="InterPro" id="IPR013500">
    <property type="entry name" value="TopoI_cat_euk"/>
</dbReference>
<dbReference type="EC" id="5.6.2.1" evidence="7"/>
<dbReference type="InterPro" id="IPR013499">
    <property type="entry name" value="TopoI_euk"/>
</dbReference>
<dbReference type="Proteomes" id="UP000499080">
    <property type="component" value="Unassembled WGS sequence"/>
</dbReference>
<protein>
    <recommendedName>
        <fullName evidence="7">DNA topoisomerase I</fullName>
        <ecNumber evidence="7">5.6.2.1</ecNumber>
    </recommendedName>
    <alternativeName>
        <fullName evidence="7">DNA topoisomerase 1</fullName>
    </alternativeName>
</protein>
<dbReference type="PROSITE" id="PS00176">
    <property type="entry name" value="TOPO_IB_1"/>
    <property type="match status" value="1"/>
</dbReference>
<dbReference type="CDD" id="cd00659">
    <property type="entry name" value="Topo_IB_C"/>
    <property type="match status" value="1"/>
</dbReference>
<evidence type="ECO:0000256" key="6">
    <source>
        <dbReference type="PROSITE-ProRule" id="PRU01382"/>
    </source>
</evidence>
<dbReference type="SMART" id="SM00435">
    <property type="entry name" value="TOPEUc"/>
    <property type="match status" value="1"/>
</dbReference>
<dbReference type="SUPFAM" id="SSF56349">
    <property type="entry name" value="DNA breaking-rejoining enzymes"/>
    <property type="match status" value="1"/>
</dbReference>
<keyword evidence="4 6" id="KW-0238">DNA-binding</keyword>
<feature type="active site" description="O-(3'-phospho-DNA)-tyrosine intermediate" evidence="6">
    <location>
        <position position="263"/>
    </location>
</feature>
<dbReference type="GO" id="GO:0003677">
    <property type="term" value="F:DNA binding"/>
    <property type="evidence" value="ECO:0007669"/>
    <property type="project" value="UniProtKB-UniRule"/>
</dbReference>
<evidence type="ECO:0000256" key="2">
    <source>
        <dbReference type="ARBA" id="ARBA00006645"/>
    </source>
</evidence>
<feature type="domain" description="DNA topoisomerase I eukaryotic-type" evidence="9">
    <location>
        <begin position="7"/>
        <end position="277"/>
    </location>
</feature>
<dbReference type="GO" id="GO:0005730">
    <property type="term" value="C:nucleolus"/>
    <property type="evidence" value="ECO:0007669"/>
    <property type="project" value="TreeGrafter"/>
</dbReference>
<gene>
    <name evidence="10" type="primary">TOP1_0</name>
    <name evidence="10" type="ORF">AVEN_102636_1</name>
</gene>
<dbReference type="GO" id="GO:0005694">
    <property type="term" value="C:chromosome"/>
    <property type="evidence" value="ECO:0007669"/>
    <property type="project" value="InterPro"/>
</dbReference>
<dbReference type="GO" id="GO:0007059">
    <property type="term" value="P:chromosome segregation"/>
    <property type="evidence" value="ECO:0007669"/>
    <property type="project" value="TreeGrafter"/>
</dbReference>
<dbReference type="GO" id="GO:0006260">
    <property type="term" value="P:DNA replication"/>
    <property type="evidence" value="ECO:0007669"/>
    <property type="project" value="TreeGrafter"/>
</dbReference>
<keyword evidence="3 6" id="KW-0799">Topoisomerase</keyword>
<reference evidence="10 11" key="1">
    <citation type="journal article" date="2019" name="Sci. Rep.">
        <title>Orb-weaving spider Araneus ventricosus genome elucidates the spidroin gene catalogue.</title>
        <authorList>
            <person name="Kono N."/>
            <person name="Nakamura H."/>
            <person name="Ohtoshi R."/>
            <person name="Moran D.A.P."/>
            <person name="Shinohara A."/>
            <person name="Yoshida Y."/>
            <person name="Fujiwara M."/>
            <person name="Mori M."/>
            <person name="Tomita M."/>
            <person name="Arakawa K."/>
        </authorList>
    </citation>
    <scope>NUCLEOTIDE SEQUENCE [LARGE SCALE GENOMIC DNA]</scope>
</reference>
<proteinExistence type="inferred from homology"/>
<evidence type="ECO:0000259" key="9">
    <source>
        <dbReference type="SMART" id="SM00435"/>
    </source>
</evidence>
<dbReference type="GO" id="GO:0006265">
    <property type="term" value="P:DNA topological change"/>
    <property type="evidence" value="ECO:0007669"/>
    <property type="project" value="UniProtKB-UniRule"/>
</dbReference>
<dbReference type="PANTHER" id="PTHR10290:SF3">
    <property type="entry name" value="DNA TOPOISOMERASE 1"/>
    <property type="match status" value="1"/>
</dbReference>
<dbReference type="InterPro" id="IPR001631">
    <property type="entry name" value="TopoI"/>
</dbReference>
<dbReference type="InterPro" id="IPR051062">
    <property type="entry name" value="Topoisomerase_IB"/>
</dbReference>
<feature type="coiled-coil region" evidence="8">
    <location>
        <begin position="213"/>
        <end position="251"/>
    </location>
</feature>
<comment type="catalytic activity">
    <reaction evidence="1 6 7">
        <text>ATP-independent breakage of single-stranded DNA, followed by passage and rejoining.</text>
        <dbReference type="EC" id="5.6.2.1"/>
    </reaction>
</comment>
<evidence type="ECO:0000256" key="5">
    <source>
        <dbReference type="ARBA" id="ARBA00023235"/>
    </source>
</evidence>
<evidence type="ECO:0000256" key="4">
    <source>
        <dbReference type="ARBA" id="ARBA00023125"/>
    </source>
</evidence>
<accession>A0A4Y2BL34</accession>
<keyword evidence="5 6" id="KW-0413">Isomerase</keyword>
<dbReference type="GO" id="GO:0003917">
    <property type="term" value="F:DNA topoisomerase type I (single strand cut, ATP-independent) activity"/>
    <property type="evidence" value="ECO:0007669"/>
    <property type="project" value="UniProtKB-UniRule"/>
</dbReference>
<keyword evidence="8" id="KW-0175">Coiled coil</keyword>
<dbReference type="InterPro" id="IPR014711">
    <property type="entry name" value="TopoI_cat_a-hlx-sub_euk"/>
</dbReference>
<dbReference type="Pfam" id="PF14370">
    <property type="entry name" value="Topo_C_assoc"/>
    <property type="match status" value="1"/>
</dbReference>
<evidence type="ECO:0000256" key="3">
    <source>
        <dbReference type="ARBA" id="ARBA00023029"/>
    </source>
</evidence>
<comment type="similarity">
    <text evidence="2 6 7">Belongs to the type IB topoisomerase family.</text>
</comment>
<dbReference type="Gene3D" id="3.90.15.10">
    <property type="entry name" value="Topoisomerase I, Chain A, domain 3"/>
    <property type="match status" value="1"/>
</dbReference>
<dbReference type="Gene3D" id="1.10.132.10">
    <property type="match status" value="2"/>
</dbReference>
<name>A0A4Y2BL34_ARAVE</name>
<evidence type="ECO:0000256" key="1">
    <source>
        <dbReference type="ARBA" id="ARBA00000213"/>
    </source>
</evidence>
<evidence type="ECO:0000313" key="11">
    <source>
        <dbReference type="Proteomes" id="UP000499080"/>
    </source>
</evidence>